<dbReference type="Proteomes" id="UP000035425">
    <property type="component" value="Unassembled WGS sequence"/>
</dbReference>
<reference evidence="2 3" key="1">
    <citation type="submission" date="2014-12" db="EMBL/GenBank/DDBJ databases">
        <title>Frankia sp. BMG5.1 draft genome.</title>
        <authorList>
            <person name="Gtari M."/>
            <person name="Ghodhbane-Gtari F."/>
            <person name="Nouioui I."/>
            <person name="Ktari A."/>
            <person name="Hezbri K."/>
            <person name="Mimouni W."/>
            <person name="Sbissi I."/>
            <person name="Ayari A."/>
            <person name="Yamanaka T."/>
            <person name="Normand P."/>
            <person name="Tisa L.S."/>
            <person name="Boudabous A."/>
        </authorList>
    </citation>
    <scope>NUCLEOTIDE SEQUENCE [LARGE SCALE GENOMIC DNA]</scope>
    <source>
        <strain evidence="2 3">BMG5.1</strain>
    </source>
</reference>
<evidence type="ECO:0000259" key="1">
    <source>
        <dbReference type="Pfam" id="PF13407"/>
    </source>
</evidence>
<accession>A0ABR5EZA5</accession>
<dbReference type="Gene3D" id="3.40.50.2300">
    <property type="match status" value="2"/>
</dbReference>
<gene>
    <name evidence="2" type="ORF">FrCorBMG51_22375</name>
</gene>
<dbReference type="InterPro" id="IPR025997">
    <property type="entry name" value="SBP_2_dom"/>
</dbReference>
<evidence type="ECO:0000313" key="2">
    <source>
        <dbReference type="EMBL" id="KLL09802.1"/>
    </source>
</evidence>
<comment type="caution">
    <text evidence="2">The sequence shown here is derived from an EMBL/GenBank/DDBJ whole genome shotgun (WGS) entry which is preliminary data.</text>
</comment>
<feature type="domain" description="Periplasmic binding protein" evidence="1">
    <location>
        <begin position="41"/>
        <end position="293"/>
    </location>
</feature>
<keyword evidence="3" id="KW-1185">Reference proteome</keyword>
<organism evidence="2 3">
    <name type="scientific">Protofrankia coriariae</name>
    <dbReference type="NCBI Taxonomy" id="1562887"/>
    <lineage>
        <taxon>Bacteria</taxon>
        <taxon>Bacillati</taxon>
        <taxon>Actinomycetota</taxon>
        <taxon>Actinomycetes</taxon>
        <taxon>Frankiales</taxon>
        <taxon>Frankiaceae</taxon>
        <taxon>Protofrankia</taxon>
    </lineage>
</organism>
<protein>
    <submittedName>
        <fullName evidence="2">Sugar ABC transporter substrate-binding protein</fullName>
    </submittedName>
</protein>
<dbReference type="Pfam" id="PF13407">
    <property type="entry name" value="Peripla_BP_4"/>
    <property type="match status" value="1"/>
</dbReference>
<dbReference type="InterPro" id="IPR028082">
    <property type="entry name" value="Peripla_BP_I"/>
</dbReference>
<sequence length="337" mass="35144">MAAAQAEVARLLRTPTSVGVTEPLKSAPAKGGTLVFLSCENGLCQVLAKGMGEAAKVAGLEYKNQPIKLADPATLIAGMQQALEMNPKPVGVAFAGIPEAVWGSQIPAFQRAGVPLIPIAVGETTANPIVPAGSLDGPADARAQASAIANFFIADSQGQGKSLIVNVPDVGSLKIATDQYVSTIKSGCPDCSVGTVDVTLAQVSSGQVVPAVVSALQRNRDVKYVVTVQGEFTQGLQAAVKAAGLPDVQLLGINPAKFNQQELQTGEAKAFTLLPFNIMAWKAVDVALRYAQGMSVEPGNGALPLQLLTKETLGSPQDSIDRPEDYRQQFEKLWKTG</sequence>
<dbReference type="SUPFAM" id="SSF53822">
    <property type="entry name" value="Periplasmic binding protein-like I"/>
    <property type="match status" value="1"/>
</dbReference>
<name>A0ABR5EZA5_9ACTN</name>
<dbReference type="EMBL" id="JWIO01000058">
    <property type="protein sequence ID" value="KLL09802.1"/>
    <property type="molecule type" value="Genomic_DNA"/>
</dbReference>
<proteinExistence type="predicted"/>
<evidence type="ECO:0000313" key="3">
    <source>
        <dbReference type="Proteomes" id="UP000035425"/>
    </source>
</evidence>